<evidence type="ECO:0000256" key="8">
    <source>
        <dbReference type="RuleBase" id="RU000688"/>
    </source>
</evidence>
<dbReference type="SUPFAM" id="SSF81321">
    <property type="entry name" value="Family A G protein-coupled receptor-like"/>
    <property type="match status" value="1"/>
</dbReference>
<proteinExistence type="inferred from homology"/>
<comment type="similarity">
    <text evidence="8">Belongs to the G-protein coupled receptor 1 family.</text>
</comment>
<organism evidence="11 12">
    <name type="scientific">Elysia marginata</name>
    <dbReference type="NCBI Taxonomy" id="1093978"/>
    <lineage>
        <taxon>Eukaryota</taxon>
        <taxon>Metazoa</taxon>
        <taxon>Spiralia</taxon>
        <taxon>Lophotrochozoa</taxon>
        <taxon>Mollusca</taxon>
        <taxon>Gastropoda</taxon>
        <taxon>Heterobranchia</taxon>
        <taxon>Euthyneura</taxon>
        <taxon>Panpulmonata</taxon>
        <taxon>Sacoglossa</taxon>
        <taxon>Placobranchoidea</taxon>
        <taxon>Plakobranchidae</taxon>
        <taxon>Elysia</taxon>
    </lineage>
</organism>
<dbReference type="Gene3D" id="1.20.1070.10">
    <property type="entry name" value="Rhodopsin 7-helix transmembrane proteins"/>
    <property type="match status" value="1"/>
</dbReference>
<evidence type="ECO:0000259" key="10">
    <source>
        <dbReference type="PROSITE" id="PS50262"/>
    </source>
</evidence>
<protein>
    <submittedName>
        <fullName evidence="11">Thyrotropin-releasing hormone receptor</fullName>
    </submittedName>
</protein>
<dbReference type="InterPro" id="IPR017452">
    <property type="entry name" value="GPCR_Rhodpsn_7TM"/>
</dbReference>
<keyword evidence="5 9" id="KW-0472">Membrane</keyword>
<evidence type="ECO:0000313" key="12">
    <source>
        <dbReference type="Proteomes" id="UP000762676"/>
    </source>
</evidence>
<accession>A0AAV4FX61</accession>
<keyword evidence="7 8" id="KW-0807">Transducer</keyword>
<keyword evidence="12" id="KW-1185">Reference proteome</keyword>
<gene>
    <name evidence="11" type="ORF">ElyMa_000515400</name>
</gene>
<dbReference type="PROSITE" id="PS00237">
    <property type="entry name" value="G_PROTEIN_RECEP_F1_1"/>
    <property type="match status" value="1"/>
</dbReference>
<keyword evidence="6 8" id="KW-0675">Receptor</keyword>
<feature type="transmembrane region" description="Helical" evidence="9">
    <location>
        <begin position="213"/>
        <end position="235"/>
    </location>
</feature>
<feature type="domain" description="G-protein coupled receptors family 1 profile" evidence="10">
    <location>
        <begin position="80"/>
        <end position="377"/>
    </location>
</feature>
<feature type="transmembrane region" description="Helical" evidence="9">
    <location>
        <begin position="96"/>
        <end position="117"/>
    </location>
</feature>
<feature type="transmembrane region" description="Helical" evidence="9">
    <location>
        <begin position="358"/>
        <end position="379"/>
    </location>
</feature>
<feature type="transmembrane region" description="Helical" evidence="9">
    <location>
        <begin position="178"/>
        <end position="201"/>
    </location>
</feature>
<evidence type="ECO:0000256" key="7">
    <source>
        <dbReference type="ARBA" id="ARBA00023224"/>
    </source>
</evidence>
<keyword evidence="3 9" id="KW-1133">Transmembrane helix</keyword>
<dbReference type="EMBL" id="BMAT01000996">
    <property type="protein sequence ID" value="GFR77734.1"/>
    <property type="molecule type" value="Genomic_DNA"/>
</dbReference>
<comment type="subcellular location">
    <subcellularLocation>
        <location evidence="1">Membrane</location>
        <topology evidence="1">Multi-pass membrane protein</topology>
    </subcellularLocation>
</comment>
<feature type="transmembrane region" description="Helical" evidence="9">
    <location>
        <begin position="137"/>
        <end position="157"/>
    </location>
</feature>
<evidence type="ECO:0000256" key="3">
    <source>
        <dbReference type="ARBA" id="ARBA00022989"/>
    </source>
</evidence>
<dbReference type="PROSITE" id="PS50262">
    <property type="entry name" value="G_PROTEIN_RECEP_F1_2"/>
    <property type="match status" value="1"/>
</dbReference>
<keyword evidence="4 8" id="KW-0297">G-protein coupled receptor</keyword>
<feature type="transmembrane region" description="Helical" evidence="9">
    <location>
        <begin position="314"/>
        <end position="338"/>
    </location>
</feature>
<evidence type="ECO:0000256" key="2">
    <source>
        <dbReference type="ARBA" id="ARBA00022692"/>
    </source>
</evidence>
<evidence type="ECO:0000256" key="5">
    <source>
        <dbReference type="ARBA" id="ARBA00023136"/>
    </source>
</evidence>
<evidence type="ECO:0000256" key="1">
    <source>
        <dbReference type="ARBA" id="ARBA00004141"/>
    </source>
</evidence>
<dbReference type="PANTHER" id="PTHR24243:SF230">
    <property type="entry name" value="G-PROTEIN COUPLED RECEPTORS FAMILY 1 PROFILE DOMAIN-CONTAINING PROTEIN"/>
    <property type="match status" value="1"/>
</dbReference>
<dbReference type="PANTHER" id="PTHR24243">
    <property type="entry name" value="G-PROTEIN COUPLED RECEPTOR"/>
    <property type="match status" value="1"/>
</dbReference>
<keyword evidence="2 8" id="KW-0812">Transmembrane</keyword>
<dbReference type="AlphaFoldDB" id="A0AAV4FX61"/>
<sequence>MALSERVLELLPCYNRSELDPWNMSIYKEFFHCSFLNINLSTCQPLESVDTQETISALCGAADRMFTVSFWLACALGLLGNGLAILTIASLPLTTATFYVCLLAVSDLLAIMVRGTLQLMLDNTIIVLRNSKTFNMAGLLFDYFASLSNWLLVLICFERFLTIRFPLKKRTCFTIVRAQVIALLLAVALLLIYGIAAWRLGYTEARIFILRNVLYALLPLCLVLATIAMIGCHLWQVHQDREATFSNSSRRSRSTRLGSESSCTCSQNNNLVSGACDTAATLTQVLVNGQSQASVVARKSKTTLQDIARLENNLTVMMLVAAMVFLILTVPHCALLFIYDHYNAMWSSPLSFATFYLLRKITLVMTVFNLSINFILYFLSAKKFRTQLYKVFRPGVWVRRLFDAKCRPTQTPTHVSTQQESLPLDPIANGEPVSLHLLSGSSSHGTIRLKSTGKVQFTLDQSYYD</sequence>
<evidence type="ECO:0000256" key="4">
    <source>
        <dbReference type="ARBA" id="ARBA00023040"/>
    </source>
</evidence>
<reference evidence="11 12" key="1">
    <citation type="journal article" date="2021" name="Elife">
        <title>Chloroplast acquisition without the gene transfer in kleptoplastic sea slugs, Plakobranchus ocellatus.</title>
        <authorList>
            <person name="Maeda T."/>
            <person name="Takahashi S."/>
            <person name="Yoshida T."/>
            <person name="Shimamura S."/>
            <person name="Takaki Y."/>
            <person name="Nagai Y."/>
            <person name="Toyoda A."/>
            <person name="Suzuki Y."/>
            <person name="Arimoto A."/>
            <person name="Ishii H."/>
            <person name="Satoh N."/>
            <person name="Nishiyama T."/>
            <person name="Hasebe M."/>
            <person name="Maruyama T."/>
            <person name="Minagawa J."/>
            <person name="Obokata J."/>
            <person name="Shigenobu S."/>
        </authorList>
    </citation>
    <scope>NUCLEOTIDE SEQUENCE [LARGE SCALE GENOMIC DNA]</scope>
</reference>
<dbReference type="InterPro" id="IPR000276">
    <property type="entry name" value="GPCR_Rhodpsn"/>
</dbReference>
<evidence type="ECO:0000313" key="11">
    <source>
        <dbReference type="EMBL" id="GFR77734.1"/>
    </source>
</evidence>
<comment type="caution">
    <text evidence="11">The sequence shown here is derived from an EMBL/GenBank/DDBJ whole genome shotgun (WGS) entry which is preliminary data.</text>
</comment>
<dbReference type="PRINTS" id="PR00237">
    <property type="entry name" value="GPCRRHODOPSN"/>
</dbReference>
<name>A0AAV4FX61_9GAST</name>
<feature type="transmembrane region" description="Helical" evidence="9">
    <location>
        <begin position="70"/>
        <end position="89"/>
    </location>
</feature>
<dbReference type="GO" id="GO:0004930">
    <property type="term" value="F:G protein-coupled receptor activity"/>
    <property type="evidence" value="ECO:0007669"/>
    <property type="project" value="UniProtKB-KW"/>
</dbReference>
<dbReference type="Proteomes" id="UP000762676">
    <property type="component" value="Unassembled WGS sequence"/>
</dbReference>
<evidence type="ECO:0000256" key="6">
    <source>
        <dbReference type="ARBA" id="ARBA00023170"/>
    </source>
</evidence>
<dbReference type="GO" id="GO:0005886">
    <property type="term" value="C:plasma membrane"/>
    <property type="evidence" value="ECO:0007669"/>
    <property type="project" value="TreeGrafter"/>
</dbReference>
<evidence type="ECO:0000256" key="9">
    <source>
        <dbReference type="SAM" id="Phobius"/>
    </source>
</evidence>